<evidence type="ECO:0000256" key="1">
    <source>
        <dbReference type="ARBA" id="ARBA00022679"/>
    </source>
</evidence>
<evidence type="ECO:0000313" key="2">
    <source>
        <dbReference type="EMBL" id="TVV73373.1"/>
    </source>
</evidence>
<comment type="caution">
    <text evidence="2">The sequence shown here is derived from an EMBL/GenBank/DDBJ whole genome shotgun (WGS) entry which is preliminary data.</text>
</comment>
<dbReference type="CDD" id="cd03809">
    <property type="entry name" value="GT4_MtfB-like"/>
    <property type="match status" value="1"/>
</dbReference>
<organism evidence="2 3">
    <name type="scientific">Alterirhizorhabdus solaris</name>
    <dbReference type="NCBI Taxonomy" id="2529389"/>
    <lineage>
        <taxon>Bacteria</taxon>
        <taxon>Pseudomonadati</taxon>
        <taxon>Pseudomonadota</taxon>
        <taxon>Alphaproteobacteria</taxon>
        <taxon>Sphingomonadales</taxon>
        <taxon>Rhizorhabdaceae</taxon>
        <taxon>Alterirhizorhabdus</taxon>
    </lineage>
</organism>
<dbReference type="OrthoDB" id="9801609at2"/>
<reference evidence="2 3" key="1">
    <citation type="submission" date="2019-07" db="EMBL/GenBank/DDBJ databases">
        <title>Sphingomonas solaris sp. nov., isolated from a solar panel from Boston, Massachusetts.</title>
        <authorList>
            <person name="Tanner K."/>
            <person name="Pascual J."/>
            <person name="Mancuso C."/>
            <person name="Pereto J."/>
            <person name="Khalil A."/>
            <person name="Vilanova C."/>
        </authorList>
    </citation>
    <scope>NUCLEOTIDE SEQUENCE [LARGE SCALE GENOMIC DNA]</scope>
    <source>
        <strain evidence="2 3">R4DWN</strain>
    </source>
</reference>
<dbReference type="EMBL" id="VNIM01000047">
    <property type="protein sequence ID" value="TVV73373.1"/>
    <property type="molecule type" value="Genomic_DNA"/>
</dbReference>
<evidence type="ECO:0000313" key="3">
    <source>
        <dbReference type="Proteomes" id="UP000318681"/>
    </source>
</evidence>
<keyword evidence="3" id="KW-1185">Reference proteome</keyword>
<dbReference type="PANTHER" id="PTHR46401:SF2">
    <property type="entry name" value="GLYCOSYLTRANSFERASE WBBK-RELATED"/>
    <property type="match status" value="1"/>
</dbReference>
<dbReference type="Gene3D" id="3.40.50.2000">
    <property type="entry name" value="Glycogen Phosphorylase B"/>
    <property type="match status" value="1"/>
</dbReference>
<proteinExistence type="predicted"/>
<keyword evidence="1 2" id="KW-0808">Transferase</keyword>
<dbReference type="Proteomes" id="UP000318681">
    <property type="component" value="Unassembled WGS sequence"/>
</dbReference>
<sequence>MAFSAALRARQPVAVDARMLGPGGTGVSTYARSLLAALPLVSAAPLLVTARDERGGKPLRVLRALPPFARRLRPAGPAEGIESVTARDIFRISQAYFGLYGRALPLRVAGPPGIMHWSYPVPLRLVGWRNVYTVHDMIPLDRPDLTPIDPRRHARLLRAIMRHAAALLTVSADARQAIVRATGCDDGFVVDCGQPVILPATLPLPPAGYAPGSYFLFCGSIDPRKNLARLAAAWRASGTALPLLLVGPDGWRTGEVLAAVAPGGGIGRLPYQDRAGVIGLIAHARAMLFPSLAEGFGLPVAEAMTLGTPVLTSTGVLAETAGGAALIVDPLDVAGMAAAIARLATDDALAATLAAAGRVRAQAFTLDRFAGRLAAFHDRLIASPPVGPYQRPT</sequence>
<gene>
    <name evidence="2" type="ORF">FOY91_12245</name>
</gene>
<dbReference type="Pfam" id="PF13692">
    <property type="entry name" value="Glyco_trans_1_4"/>
    <property type="match status" value="1"/>
</dbReference>
<dbReference type="GO" id="GO:0016757">
    <property type="term" value="F:glycosyltransferase activity"/>
    <property type="evidence" value="ECO:0007669"/>
    <property type="project" value="TreeGrafter"/>
</dbReference>
<dbReference type="PANTHER" id="PTHR46401">
    <property type="entry name" value="GLYCOSYLTRANSFERASE WBBK-RELATED"/>
    <property type="match status" value="1"/>
</dbReference>
<protein>
    <submittedName>
        <fullName evidence="2">Glycosyltransferase family 4 protein</fullName>
    </submittedName>
</protein>
<name>A0A558R1W4_9SPHN</name>
<dbReference type="AlphaFoldDB" id="A0A558R1W4"/>
<dbReference type="RefSeq" id="WP_145152153.1">
    <property type="nucleotide sequence ID" value="NZ_VNIM01000047.1"/>
</dbReference>
<dbReference type="SUPFAM" id="SSF53756">
    <property type="entry name" value="UDP-Glycosyltransferase/glycogen phosphorylase"/>
    <property type="match status" value="1"/>
</dbReference>
<accession>A0A558R1W4</accession>
<dbReference type="GO" id="GO:0009103">
    <property type="term" value="P:lipopolysaccharide biosynthetic process"/>
    <property type="evidence" value="ECO:0007669"/>
    <property type="project" value="TreeGrafter"/>
</dbReference>